<evidence type="ECO:0000313" key="18">
    <source>
        <dbReference type="Proteomes" id="UP000243406"/>
    </source>
</evidence>
<evidence type="ECO:0000256" key="14">
    <source>
        <dbReference type="HAMAP-Rule" id="MF_00036"/>
    </source>
</evidence>
<dbReference type="InterPro" id="IPR018162">
    <property type="entry name" value="Ala-tRNA-ligase_IIc_anticod-bd"/>
</dbReference>
<comment type="cofactor">
    <cofactor evidence="14">
        <name>Zn(2+)</name>
        <dbReference type="ChEBI" id="CHEBI:29105"/>
    </cofactor>
    <text evidence="14">Binds 1 zinc ion per subunit.</text>
</comment>
<comment type="domain">
    <text evidence="14">Consists of three domains; the N-terminal catalytic domain, the editing domain and the C-terminal C-Ala domain. The editing domain removes incorrectly charged amino acids, while the C-Ala domain, along with tRNA(Ala), serves as a bridge to cooperatively bring together the editing and aminoacylation centers thus stimulating deacylation of misacylated tRNAs.</text>
</comment>
<dbReference type="Pfam" id="PF01411">
    <property type="entry name" value="tRNA-synt_2c"/>
    <property type="match status" value="1"/>
</dbReference>
<feature type="domain" description="Alanyl-transfer RNA synthetases family profile" evidence="16">
    <location>
        <begin position="4"/>
        <end position="713"/>
    </location>
</feature>
<dbReference type="HAMAP" id="MF_00036_B">
    <property type="entry name" value="Ala_tRNA_synth_B"/>
    <property type="match status" value="1"/>
</dbReference>
<feature type="coiled-coil region" evidence="15">
    <location>
        <begin position="736"/>
        <end position="763"/>
    </location>
</feature>
<evidence type="ECO:0000313" key="17">
    <source>
        <dbReference type="EMBL" id="SKB25222.1"/>
    </source>
</evidence>
<evidence type="ECO:0000256" key="11">
    <source>
        <dbReference type="ARBA" id="ARBA00023146"/>
    </source>
</evidence>
<dbReference type="AlphaFoldDB" id="A0A1T4ZR51"/>
<keyword evidence="15" id="KW-0175">Coiled coil</keyword>
<dbReference type="Gene3D" id="3.10.310.40">
    <property type="match status" value="1"/>
</dbReference>
<dbReference type="NCBIfam" id="TIGR00344">
    <property type="entry name" value="alaS"/>
    <property type="match status" value="1"/>
</dbReference>
<dbReference type="InterPro" id="IPR023033">
    <property type="entry name" value="Ala_tRNA_ligase_euk/bac"/>
</dbReference>
<dbReference type="EC" id="6.1.1.7" evidence="14"/>
<protein>
    <recommendedName>
        <fullName evidence="14">Alanine--tRNA ligase</fullName>
        <ecNumber evidence="14">6.1.1.7</ecNumber>
    </recommendedName>
    <alternativeName>
        <fullName evidence="14">Alanyl-tRNA synthetase</fullName>
        <shortName evidence="14">AlaRS</shortName>
    </alternativeName>
</protein>
<dbReference type="InterPro" id="IPR012947">
    <property type="entry name" value="tRNA_SAD"/>
</dbReference>
<dbReference type="FunFam" id="3.30.54.20:FF:000001">
    <property type="entry name" value="Alanine--tRNA ligase"/>
    <property type="match status" value="1"/>
</dbReference>
<dbReference type="InterPro" id="IPR045864">
    <property type="entry name" value="aa-tRNA-synth_II/BPL/LPL"/>
</dbReference>
<dbReference type="Pfam" id="PF07973">
    <property type="entry name" value="tRNA_SAD"/>
    <property type="match status" value="1"/>
</dbReference>
<dbReference type="Proteomes" id="UP000243406">
    <property type="component" value="Unassembled WGS sequence"/>
</dbReference>
<evidence type="ECO:0000256" key="1">
    <source>
        <dbReference type="ARBA" id="ARBA00004496"/>
    </source>
</evidence>
<dbReference type="InterPro" id="IPR050058">
    <property type="entry name" value="Ala-tRNA_ligase"/>
</dbReference>
<evidence type="ECO:0000259" key="16">
    <source>
        <dbReference type="PROSITE" id="PS50860"/>
    </source>
</evidence>
<accession>A0A1T4ZR51</accession>
<dbReference type="InterPro" id="IPR002318">
    <property type="entry name" value="Ala-tRNA-lgiase_IIc"/>
</dbReference>
<dbReference type="PROSITE" id="PS50860">
    <property type="entry name" value="AA_TRNA_LIGASE_II_ALA"/>
    <property type="match status" value="1"/>
</dbReference>
<name>A0A1T4ZR51_9FIRM</name>
<keyword evidence="4 14" id="KW-0436">Ligase</keyword>
<feature type="binding site" evidence="14">
    <location>
        <position position="674"/>
    </location>
    <ligand>
        <name>Zn(2+)</name>
        <dbReference type="ChEBI" id="CHEBI:29105"/>
    </ligand>
</feature>
<dbReference type="PRINTS" id="PR00980">
    <property type="entry name" value="TRNASYNTHALA"/>
</dbReference>
<dbReference type="SUPFAM" id="SSF55186">
    <property type="entry name" value="ThrRS/AlaRS common domain"/>
    <property type="match status" value="1"/>
</dbReference>
<keyword evidence="14" id="KW-0963">Cytoplasm</keyword>
<dbReference type="RefSeq" id="WP_079588259.1">
    <property type="nucleotide sequence ID" value="NZ_FUYN01000001.1"/>
</dbReference>
<dbReference type="SUPFAM" id="SSF50447">
    <property type="entry name" value="Translation proteins"/>
    <property type="match status" value="1"/>
</dbReference>
<dbReference type="PANTHER" id="PTHR11777:SF9">
    <property type="entry name" value="ALANINE--TRNA LIGASE, CYTOPLASMIC"/>
    <property type="match status" value="1"/>
</dbReference>
<dbReference type="GO" id="GO:0016740">
    <property type="term" value="F:transferase activity"/>
    <property type="evidence" value="ECO:0007669"/>
    <property type="project" value="UniProtKB-ARBA"/>
</dbReference>
<keyword evidence="7 14" id="KW-0862">Zinc</keyword>
<comment type="catalytic activity">
    <reaction evidence="13 14">
        <text>tRNA(Ala) + L-alanine + ATP = L-alanyl-tRNA(Ala) + AMP + diphosphate</text>
        <dbReference type="Rhea" id="RHEA:12540"/>
        <dbReference type="Rhea" id="RHEA-COMP:9657"/>
        <dbReference type="Rhea" id="RHEA-COMP:9923"/>
        <dbReference type="ChEBI" id="CHEBI:30616"/>
        <dbReference type="ChEBI" id="CHEBI:33019"/>
        <dbReference type="ChEBI" id="CHEBI:57972"/>
        <dbReference type="ChEBI" id="CHEBI:78442"/>
        <dbReference type="ChEBI" id="CHEBI:78497"/>
        <dbReference type="ChEBI" id="CHEBI:456215"/>
        <dbReference type="EC" id="6.1.1.7"/>
    </reaction>
</comment>
<comment type="function">
    <text evidence="12 14">Catalyzes the attachment of alanine to tRNA(Ala) in a two-step reaction: alanine is first activated by ATP to form Ala-AMP and then transferred to the acceptor end of tRNA(Ala). Also edits incorrectly charged Ser-tRNA(Ala) and Gly-tRNA(Ala) via its editing domain.</text>
</comment>
<evidence type="ECO:0000256" key="9">
    <source>
        <dbReference type="ARBA" id="ARBA00022884"/>
    </source>
</evidence>
<gene>
    <name evidence="14" type="primary">alaS</name>
    <name evidence="17" type="ORF">SAMN02745120_0266</name>
</gene>
<keyword evidence="9 14" id="KW-0694">RNA-binding</keyword>
<keyword evidence="6 14" id="KW-0547">Nucleotide-binding</keyword>
<evidence type="ECO:0000256" key="7">
    <source>
        <dbReference type="ARBA" id="ARBA00022833"/>
    </source>
</evidence>
<keyword evidence="3 14" id="KW-0820">tRNA-binding</keyword>
<evidence type="ECO:0000256" key="2">
    <source>
        <dbReference type="ARBA" id="ARBA00008226"/>
    </source>
</evidence>
<dbReference type="OrthoDB" id="9803884at2"/>
<evidence type="ECO:0000256" key="3">
    <source>
        <dbReference type="ARBA" id="ARBA00022555"/>
    </source>
</evidence>
<dbReference type="GO" id="GO:0000049">
    <property type="term" value="F:tRNA binding"/>
    <property type="evidence" value="ECO:0007669"/>
    <property type="project" value="UniProtKB-KW"/>
</dbReference>
<evidence type="ECO:0000256" key="13">
    <source>
        <dbReference type="ARBA" id="ARBA00048300"/>
    </source>
</evidence>
<reference evidence="18" key="1">
    <citation type="submission" date="2017-02" db="EMBL/GenBank/DDBJ databases">
        <authorList>
            <person name="Varghese N."/>
            <person name="Submissions S."/>
        </authorList>
    </citation>
    <scope>NUCLEOTIDE SEQUENCE [LARGE SCALE GENOMIC DNA]</scope>
    <source>
        <strain evidence="18">ATCC 35199</strain>
    </source>
</reference>
<dbReference type="PANTHER" id="PTHR11777">
    <property type="entry name" value="ALANYL-TRNA SYNTHETASE"/>
    <property type="match status" value="1"/>
</dbReference>
<keyword evidence="18" id="KW-1185">Reference proteome</keyword>
<evidence type="ECO:0000256" key="6">
    <source>
        <dbReference type="ARBA" id="ARBA00022741"/>
    </source>
</evidence>
<evidence type="ECO:0000256" key="12">
    <source>
        <dbReference type="ARBA" id="ARBA00024779"/>
    </source>
</evidence>
<feature type="binding site" evidence="14">
    <location>
        <position position="670"/>
    </location>
    <ligand>
        <name>Zn(2+)</name>
        <dbReference type="ChEBI" id="CHEBI:29105"/>
    </ligand>
</feature>
<dbReference type="FunFam" id="3.10.310.40:FF:000001">
    <property type="entry name" value="Alanine--tRNA ligase"/>
    <property type="match status" value="1"/>
</dbReference>
<evidence type="ECO:0000256" key="8">
    <source>
        <dbReference type="ARBA" id="ARBA00022840"/>
    </source>
</evidence>
<dbReference type="GO" id="GO:0002161">
    <property type="term" value="F:aminoacyl-tRNA deacylase activity"/>
    <property type="evidence" value="ECO:0007669"/>
    <property type="project" value="TreeGrafter"/>
</dbReference>
<dbReference type="InterPro" id="IPR003156">
    <property type="entry name" value="DHHA1_dom"/>
</dbReference>
<evidence type="ECO:0000256" key="15">
    <source>
        <dbReference type="SAM" id="Coils"/>
    </source>
</evidence>
<dbReference type="GO" id="GO:0006419">
    <property type="term" value="P:alanyl-tRNA aminoacylation"/>
    <property type="evidence" value="ECO:0007669"/>
    <property type="project" value="UniProtKB-UniRule"/>
</dbReference>
<comment type="subcellular location">
    <subcellularLocation>
        <location evidence="1 14">Cytoplasm</location>
    </subcellularLocation>
</comment>
<dbReference type="Gene3D" id="3.30.980.10">
    <property type="entry name" value="Threonyl-trna Synthetase, Chain A, domain 2"/>
    <property type="match status" value="1"/>
</dbReference>
<evidence type="ECO:0000256" key="5">
    <source>
        <dbReference type="ARBA" id="ARBA00022723"/>
    </source>
</evidence>
<dbReference type="Pfam" id="PF02272">
    <property type="entry name" value="DHHA1"/>
    <property type="match status" value="1"/>
</dbReference>
<dbReference type="SUPFAM" id="SSF101353">
    <property type="entry name" value="Putative anticodon-binding domain of alanyl-tRNA synthetase (AlaRS)"/>
    <property type="match status" value="1"/>
</dbReference>
<keyword evidence="5 14" id="KW-0479">Metal-binding</keyword>
<dbReference type="FunFam" id="3.30.980.10:FF:000004">
    <property type="entry name" value="Alanine--tRNA ligase, cytoplasmic"/>
    <property type="match status" value="1"/>
</dbReference>
<organism evidence="17 18">
    <name type="scientific">Acetoanaerobium noterae</name>
    <dbReference type="NCBI Taxonomy" id="745369"/>
    <lineage>
        <taxon>Bacteria</taxon>
        <taxon>Bacillati</taxon>
        <taxon>Bacillota</taxon>
        <taxon>Clostridia</taxon>
        <taxon>Peptostreptococcales</taxon>
        <taxon>Filifactoraceae</taxon>
        <taxon>Acetoanaerobium</taxon>
    </lineage>
</organism>
<dbReference type="GO" id="GO:0005829">
    <property type="term" value="C:cytosol"/>
    <property type="evidence" value="ECO:0007669"/>
    <property type="project" value="TreeGrafter"/>
</dbReference>
<proteinExistence type="inferred from homology"/>
<dbReference type="GO" id="GO:0004813">
    <property type="term" value="F:alanine-tRNA ligase activity"/>
    <property type="evidence" value="ECO:0007669"/>
    <property type="project" value="UniProtKB-UniRule"/>
</dbReference>
<dbReference type="EMBL" id="FUYN01000001">
    <property type="protein sequence ID" value="SKB25222.1"/>
    <property type="molecule type" value="Genomic_DNA"/>
</dbReference>
<dbReference type="InterPro" id="IPR018164">
    <property type="entry name" value="Ala-tRNA-synth_IIc_N"/>
</dbReference>
<dbReference type="Gene3D" id="3.30.930.10">
    <property type="entry name" value="Bira Bifunctional Protein, Domain 2"/>
    <property type="match status" value="1"/>
</dbReference>
<evidence type="ECO:0000256" key="4">
    <source>
        <dbReference type="ARBA" id="ARBA00022598"/>
    </source>
</evidence>
<feature type="binding site" evidence="14">
    <location>
        <position position="568"/>
    </location>
    <ligand>
        <name>Zn(2+)</name>
        <dbReference type="ChEBI" id="CHEBI:29105"/>
    </ligand>
</feature>
<dbReference type="FunFam" id="2.40.30.130:FF:000001">
    <property type="entry name" value="Alanine--tRNA ligase"/>
    <property type="match status" value="1"/>
</dbReference>
<dbReference type="InterPro" id="IPR009000">
    <property type="entry name" value="Transl_B-barrel_sf"/>
</dbReference>
<dbReference type="Gene3D" id="3.30.54.20">
    <property type="match status" value="1"/>
</dbReference>
<dbReference type="InterPro" id="IPR018163">
    <property type="entry name" value="Thr/Ala-tRNA-synth_IIc_edit"/>
</dbReference>
<comment type="similarity">
    <text evidence="2 14">Belongs to the class-II aminoacyl-tRNA synthetase family.</text>
</comment>
<keyword evidence="10 14" id="KW-0648">Protein biosynthesis</keyword>
<dbReference type="GO" id="GO:0008270">
    <property type="term" value="F:zinc ion binding"/>
    <property type="evidence" value="ECO:0007669"/>
    <property type="project" value="UniProtKB-UniRule"/>
</dbReference>
<dbReference type="Gene3D" id="6.10.250.550">
    <property type="match status" value="1"/>
</dbReference>
<evidence type="ECO:0000256" key="10">
    <source>
        <dbReference type="ARBA" id="ARBA00022917"/>
    </source>
</evidence>
<keyword evidence="8 14" id="KW-0067">ATP-binding</keyword>
<dbReference type="CDD" id="cd00673">
    <property type="entry name" value="AlaRS_core"/>
    <property type="match status" value="1"/>
</dbReference>
<dbReference type="SUPFAM" id="SSF55681">
    <property type="entry name" value="Class II aaRS and biotin synthetases"/>
    <property type="match status" value="1"/>
</dbReference>
<dbReference type="GO" id="GO:0140096">
    <property type="term" value="F:catalytic activity, acting on a protein"/>
    <property type="evidence" value="ECO:0007669"/>
    <property type="project" value="UniProtKB-ARBA"/>
</dbReference>
<keyword evidence="11 14" id="KW-0030">Aminoacyl-tRNA synthetase</keyword>
<dbReference type="SMART" id="SM00863">
    <property type="entry name" value="tRNA_SAD"/>
    <property type="match status" value="1"/>
</dbReference>
<dbReference type="Gene3D" id="2.40.30.130">
    <property type="match status" value="1"/>
</dbReference>
<feature type="binding site" evidence="14">
    <location>
        <position position="572"/>
    </location>
    <ligand>
        <name>Zn(2+)</name>
        <dbReference type="ChEBI" id="CHEBI:29105"/>
    </ligand>
</feature>
<dbReference type="FunFam" id="3.30.930.10:FF:000004">
    <property type="entry name" value="Alanine--tRNA ligase"/>
    <property type="match status" value="1"/>
</dbReference>
<dbReference type="InterPro" id="IPR018165">
    <property type="entry name" value="Ala-tRNA-synth_IIc_core"/>
</dbReference>
<sequence length="882" mass="99361">MKNLGVNEIREMYLSFFRSKDHYSRSSFSLVPENDKSLLLINAGMAPMKNYFMGIETPPNKRMATCQKCVRTGDIENVGKTARHATFFEMLGNFSFGDYFKKEAIAWAWEFVTKDLELNPDDLWVTVYLEDDEAFDIWEKDINVPKERIVRLGKEDNFWEIGTGTGPCGPCSEIYIDRGKEFGCSDPDCKPGCDCDRFLEFWNLVFTQFNKDEDGNYNPLPNPNIDTGMGLERMACIMQGVDSIFDIDTMKSIRDNVCELSGKEYGKSTETDVSIRLITDHSRAVTFLISDGVLPSNEGRGYVLRRLIRRAARHGRLLGIKNNFLVKLMETVIENYGEAYLDLVEKKEYIKKILTVEEEKFSETLDQGMVILKEYMDKIKSESKAVLSGEDAFRLYDTYGFPIELTFEIVEEYGLKVDEDGFKAEMQKQKERARSARTDKGVEGWKETADTLTFSIEKNEFIGYDELETSAQIKDIIYDNQKIDILSEGQAGELVFEKTPFYAESGGQVADKGIVKSENFVAEVKDVQKSHNGLFIHRVEVVSGEAKLSDKCELVVDEKLRKSTQRNHTCTHLLHKALRVVLGAHIHQAGSLVSDTRLRFDFTHFEPITSEQLSQIENMVNEAIFKAYPVKVEVMNIEEAKKSGAMALFDEKYEDNVRVVSVGEFSTELCGGTHVSNSSDIGMFKILSESGIASGVRRIEAITGSNVYQYLLEKEAVLDEIKSLVKSNEDNLVIKLSQTIEDYKTAQKELSKLKSEIAKNQINEILEGAKDIEGIKYVYSSFEDLDDETLRNAAENVIDKIENSVVLLSSYFENKISFVCMVSKGALQKGVHAGKFIKEVSSLTGGGGGGKPNMAQAGGKDISKLSEAMKQSETILKTFINS</sequence>
<dbReference type="GO" id="GO:0005524">
    <property type="term" value="F:ATP binding"/>
    <property type="evidence" value="ECO:0007669"/>
    <property type="project" value="UniProtKB-UniRule"/>
</dbReference>